<protein>
    <submittedName>
        <fullName evidence="4">Ribonucleoside-triphosphate reductase, adenosylcobalamin-dependent</fullName>
        <ecNumber evidence="4">1.17.4.2</ecNumber>
    </submittedName>
</protein>
<dbReference type="SMART" id="SM00305">
    <property type="entry name" value="HintC"/>
    <property type="match status" value="3"/>
</dbReference>
<dbReference type="PROSITE" id="PS50819">
    <property type="entry name" value="INTEIN_ENDONUCLEASE"/>
    <property type="match status" value="3"/>
</dbReference>
<dbReference type="PROSITE" id="PS50817">
    <property type="entry name" value="INTEIN_N_TER"/>
    <property type="match status" value="2"/>
</dbReference>
<dbReference type="SUPFAM" id="SSF51294">
    <property type="entry name" value="Hedgehog/intein (Hint) domain"/>
    <property type="match status" value="2"/>
</dbReference>
<evidence type="ECO:0000256" key="1">
    <source>
        <dbReference type="ARBA" id="ARBA00022813"/>
    </source>
</evidence>
<dbReference type="NCBIfam" id="TIGR01443">
    <property type="entry name" value="intein_Cterm"/>
    <property type="match status" value="2"/>
</dbReference>
<dbReference type="GO" id="GO:0008998">
    <property type="term" value="F:ribonucleoside-triphosphate reductase (thioredoxin) activity"/>
    <property type="evidence" value="ECO:0007669"/>
    <property type="project" value="UniProtKB-EC"/>
</dbReference>
<dbReference type="SMART" id="SM00306">
    <property type="entry name" value="HintN"/>
    <property type="match status" value="3"/>
</dbReference>
<proteinExistence type="predicted"/>
<evidence type="ECO:0000256" key="2">
    <source>
        <dbReference type="ARBA" id="ARBA00023000"/>
    </source>
</evidence>
<comment type="caution">
    <text evidence="4">The sequence shown here is derived from an EMBL/GenBank/DDBJ whole genome shotgun (WGS) entry which is preliminary data.</text>
</comment>
<evidence type="ECO:0000313" key="4">
    <source>
        <dbReference type="EMBL" id="MCV3212138.1"/>
    </source>
</evidence>
<keyword evidence="5" id="KW-1185">Reference proteome</keyword>
<dbReference type="CDD" id="cd00081">
    <property type="entry name" value="Hint"/>
    <property type="match status" value="2"/>
</dbReference>
<dbReference type="NCBIfam" id="TIGR02505">
    <property type="entry name" value="RTPR"/>
    <property type="match status" value="1"/>
</dbReference>
<evidence type="ECO:0000259" key="3">
    <source>
        <dbReference type="PROSITE" id="PS50819"/>
    </source>
</evidence>
<dbReference type="PRINTS" id="PR00379">
    <property type="entry name" value="INTEIN"/>
</dbReference>
<dbReference type="PROSITE" id="PS50818">
    <property type="entry name" value="INTEIN_C_TER"/>
    <property type="match status" value="2"/>
</dbReference>
<dbReference type="InterPro" id="IPR003587">
    <property type="entry name" value="Hint_dom_N"/>
</dbReference>
<reference evidence="4 5" key="1">
    <citation type="submission" date="2022-10" db="EMBL/GenBank/DDBJ databases">
        <title>Identification of biosynthetic pathway for the production of the potent trypsin inhibitor radiosumin.</title>
        <authorList>
            <person name="Fewer D.P."/>
            <person name="Delbaje E."/>
            <person name="Ouyang X."/>
            <person name="Agostino P.D."/>
            <person name="Wahlsten M."/>
            <person name="Jokela J."/>
            <person name="Permi P."/>
            <person name="Haapaniemi E."/>
            <person name="Koistinen H."/>
        </authorList>
    </citation>
    <scope>NUCLEOTIDE SEQUENCE [LARGE SCALE GENOMIC DNA]</scope>
    <source>
        <strain evidence="4 5">NIES-515</strain>
    </source>
</reference>
<sequence>MPGLYERCASILNKAVGRQLNSVECCLLIDQAAVTIVAGNIRRCLPEDALVHTSKGLVPICDVQVGDLVQTPLGFRRIVNKFDQGFQDVYEIETNATYPRATLNHRQAVLADAKGGVTWKSIGSLVEGDRLLHNTQVLPGTITHLPPDFTKERPAQSQNAKSFKVPELTSEVAWLIGFTHGDGYVAIGRNKHEKPYGRVEWVMNSLDTELTARIQAKINAALALFGLTAVHGVIKGENTAKSICSSIRLAEYFHHYIKQPHVPLTVPSFILQGSVDIRTAYLAGLVDSDGAINNRPPHLVTSVYRPFIRQVGTVLSSLGIAGRIAITHPQEQGWQVKYSLTIPALKERYNALIATHSLKGELRQKLKMYGFTVPGVVMREAYTYSEMREMGFQGSRTVDANYERYIVEADISLDIPVTVKSLGSYDHVKTYDIEVEEAHCFYCDGYLTHNSAGMRQFDSDDKQAATAKDNLWQQDENGNWRIDPERDALRMANHTRVYHRKPTLEECIDAVRKQYYSGEGAIQWAGEAVARANCDLLSTQALKTDFLQAYEQGTAKQWLQKHHPDIDASEVEHRLARYGLNPCITSDTWIHTEHGARQVKDLIGKQLAVYVNGELFSTTSDGFFFTGVKPVVKLQTKEGYALRLTENHQVLKVTAQTQRKQYSEWCEVKDLKPGDRILIHDHKNINPWDGLGTHAEGWLLGNLLGDGCFSVNAANSTYQASLRYWGETQTEMKEFALSLVNSLPKPLQYSQDLKGVYHQTNKYFQVSSASLAKLASVFGLVHKHKKVTSEIEQASYDFYCGFLRGIFDADGSVQGNHDKGISVRLAQSDLPNLEAIQRMLLRLGIASKIYKNRRAEGLRMLPNSKKVLTEYFCNTQHELVIAKDNIQIFQQIVGFQEPKKAELLDSLLSGYKRNLYKERFDVRIESITFDGEESVYDCTVPGVSRFDANGFVAHNCGEILGSNFHCVSGNTLLITREGMHNIKDVVGCEIEIWNGKKWSLVTPFKTGSNSKLYRVRFGDGSYLDATEYHRFFVKDRFGKVYKEVQTKDLMDTSRYSIHTEPFTINYEDGLNVDSGYAYTLGVAVGDGTTDKNNNAKVRLYENKAALSVVGNKSPQRTYDYLPTFTDVTDLGFSGEFLKALKTNSESLNVIASWNRQAILHFIAGLADTDGSNTSSNGIRIYISDYERAYRIQLLLTKCGIRSSLNLCAHKGSITNLGVRSRDLYYLQITDCQQIPCQRLDVSKGTNAKCKGKWQVVKSVEELPGLHDTYCFNEPEYHKGVFGNTLTGNCNLSEIHLNQIDPTNYKEQEEAFTAGALSVAALLHHKFLEPRYQYSRELDPIVGVSFTGLFDFFVHAFGVDWLRWWAEGRPKNAQGIAFKRKEEEYLTSWKDIVHRVVWDYCDRHNFKRPNRCTTVQPSGTKSLLTGASPGWHPPKAQRFLRRITFGKNDPVALACIDYGYNVIPSQSDKDEKGNLLNDPFDPRCSEWLVEIPVAVPWADIPGVDEIDISQFSAIAQMDFYMQVQKFYVTHNTSATIELRENEVEPLSHLIWQAIQNNEGYISAALLARFDDHQTFPRLPFEPITKQDYEQLLKEVEMRRQTDDFPAVLSRYDSGELMEAGPAGCDSDKCMMPEQSPM</sequence>
<keyword evidence="2" id="KW-0651">Protein splicing</keyword>
<dbReference type="InterPro" id="IPR003586">
    <property type="entry name" value="Hint_dom_C"/>
</dbReference>
<feature type="domain" description="DOD-type homing endonuclease" evidence="3">
    <location>
        <begin position="1079"/>
        <end position="1200"/>
    </location>
</feature>
<dbReference type="InterPro" id="IPR004042">
    <property type="entry name" value="Intein_endonuc_central"/>
</dbReference>
<feature type="domain" description="DOD-type homing endonuclease" evidence="3">
    <location>
        <begin position="175"/>
        <end position="320"/>
    </location>
</feature>
<organism evidence="4 5">
    <name type="scientific">Plectonema radiosum NIES-515</name>
    <dbReference type="NCBI Taxonomy" id="2986073"/>
    <lineage>
        <taxon>Bacteria</taxon>
        <taxon>Bacillati</taxon>
        <taxon>Cyanobacteriota</taxon>
        <taxon>Cyanophyceae</taxon>
        <taxon>Oscillatoriophycideae</taxon>
        <taxon>Oscillatoriales</taxon>
        <taxon>Microcoleaceae</taxon>
        <taxon>Plectonema</taxon>
    </lineage>
</organism>
<dbReference type="InterPro" id="IPR036844">
    <property type="entry name" value="Hint_dom_sf"/>
</dbReference>
<dbReference type="EMBL" id="JAOWRF010000009">
    <property type="protein sequence ID" value="MCV3212138.1"/>
    <property type="molecule type" value="Genomic_DNA"/>
</dbReference>
<dbReference type="InterPro" id="IPR030934">
    <property type="entry name" value="Intein_C"/>
</dbReference>
<dbReference type="Pfam" id="PF14528">
    <property type="entry name" value="LAGLIDADG_3"/>
    <property type="match status" value="3"/>
</dbReference>
<dbReference type="Gene3D" id="2.170.16.10">
    <property type="entry name" value="Hedgehog/Intein (Hint) domain"/>
    <property type="match status" value="5"/>
</dbReference>
<name>A0ABT3ASP5_9CYAN</name>
<dbReference type="Proteomes" id="UP001526143">
    <property type="component" value="Unassembled WGS sequence"/>
</dbReference>
<accession>A0ABT3ASP5</accession>
<dbReference type="Gene3D" id="3.20.70.20">
    <property type="match status" value="1"/>
</dbReference>
<dbReference type="SUPFAM" id="SSF51998">
    <property type="entry name" value="PFL-like glycyl radical enzymes"/>
    <property type="match status" value="3"/>
</dbReference>
<feature type="domain" description="DOD-type homing endonuclease" evidence="3">
    <location>
        <begin position="699"/>
        <end position="845"/>
    </location>
</feature>
<keyword evidence="4" id="KW-0560">Oxidoreductase</keyword>
<keyword evidence="1" id="KW-0068">Autocatalytic cleavage</keyword>
<dbReference type="InterPro" id="IPR004860">
    <property type="entry name" value="LAGLIDADG_dom"/>
</dbReference>
<dbReference type="InterPro" id="IPR006141">
    <property type="entry name" value="Intein_N"/>
</dbReference>
<evidence type="ECO:0000313" key="5">
    <source>
        <dbReference type="Proteomes" id="UP001526143"/>
    </source>
</evidence>
<dbReference type="Gene3D" id="3.10.28.10">
    <property type="entry name" value="Homing endonucleases"/>
    <property type="match status" value="3"/>
</dbReference>
<gene>
    <name evidence="4" type="primary">nrdJ</name>
    <name evidence="4" type="ORF">OGM63_01115</name>
</gene>
<dbReference type="InterPro" id="IPR006142">
    <property type="entry name" value="INTEIN"/>
</dbReference>
<dbReference type="SUPFAM" id="SSF55608">
    <property type="entry name" value="Homing endonucleases"/>
    <property type="match status" value="3"/>
</dbReference>
<dbReference type="InterPro" id="IPR013345">
    <property type="entry name" value="RTP_Rdtase_AdoCbl-dep"/>
</dbReference>
<dbReference type="InterPro" id="IPR027434">
    <property type="entry name" value="Homing_endonucl"/>
</dbReference>
<dbReference type="EC" id="1.17.4.2" evidence="4"/>
<dbReference type="Pfam" id="PF14890">
    <property type="entry name" value="Intein_splicing"/>
    <property type="match status" value="1"/>
</dbReference>